<feature type="region of interest" description="Disordered" evidence="1">
    <location>
        <begin position="1"/>
        <end position="39"/>
    </location>
</feature>
<dbReference type="Proteomes" id="UP001162156">
    <property type="component" value="Unassembled WGS sequence"/>
</dbReference>
<feature type="compositionally biased region" description="Polar residues" evidence="1">
    <location>
        <begin position="140"/>
        <end position="160"/>
    </location>
</feature>
<protein>
    <submittedName>
        <fullName evidence="2">Uncharacterized protein</fullName>
    </submittedName>
</protein>
<feature type="compositionally biased region" description="Polar residues" evidence="1">
    <location>
        <begin position="85"/>
        <end position="98"/>
    </location>
</feature>
<sequence>MSNPYQTNNPKPNLQIPQFHPTYHQKNAMSQQKQAGPSYLQKQINHYQHQQKIIDNSQNFGSIYSQLSEQEKHQYLQSLNMNSLDTSQYQPHQPASNHNQRRESSTSQKPKLACKPFTTVTHSNHKSVPHHDHQKEKSSGDSCKQQTSQPIDLSGSTTPGSKLKVKQHFIDPASTAKLLKHHDDVPEVGSTTASIEEMQDAHKHLWHPLFGK</sequence>
<accession>A0AAV8WL78</accession>
<feature type="compositionally biased region" description="Basic and acidic residues" evidence="1">
    <location>
        <begin position="129"/>
        <end position="139"/>
    </location>
</feature>
<dbReference type="AlphaFoldDB" id="A0AAV8WL78"/>
<evidence type="ECO:0000313" key="3">
    <source>
        <dbReference type="Proteomes" id="UP001162156"/>
    </source>
</evidence>
<evidence type="ECO:0000256" key="1">
    <source>
        <dbReference type="SAM" id="MobiDB-lite"/>
    </source>
</evidence>
<evidence type="ECO:0000313" key="2">
    <source>
        <dbReference type="EMBL" id="KAJ8927489.1"/>
    </source>
</evidence>
<dbReference type="EMBL" id="JANEYF010005628">
    <property type="protein sequence ID" value="KAJ8927489.1"/>
    <property type="molecule type" value="Genomic_DNA"/>
</dbReference>
<feature type="compositionally biased region" description="Polar residues" evidence="1">
    <location>
        <begin position="24"/>
        <end position="39"/>
    </location>
</feature>
<feature type="compositionally biased region" description="Polar residues" evidence="1">
    <location>
        <begin position="1"/>
        <end position="16"/>
    </location>
</feature>
<comment type="caution">
    <text evidence="2">The sequence shown here is derived from an EMBL/GenBank/DDBJ whole genome shotgun (WGS) entry which is preliminary data.</text>
</comment>
<gene>
    <name evidence="2" type="ORF">NQ314_020038</name>
</gene>
<feature type="region of interest" description="Disordered" evidence="1">
    <location>
        <begin position="85"/>
        <end position="162"/>
    </location>
</feature>
<keyword evidence="3" id="KW-1185">Reference proteome</keyword>
<reference evidence="2" key="1">
    <citation type="journal article" date="2023" name="Insect Mol. Biol.">
        <title>Genome sequencing provides insights into the evolution of gene families encoding plant cell wall-degrading enzymes in longhorned beetles.</title>
        <authorList>
            <person name="Shin N.R."/>
            <person name="Okamura Y."/>
            <person name="Kirsch R."/>
            <person name="Pauchet Y."/>
        </authorList>
    </citation>
    <scope>NUCLEOTIDE SEQUENCE</scope>
    <source>
        <strain evidence="2">RBIC_L_NR</strain>
    </source>
</reference>
<name>A0AAV8WL78_9CUCU</name>
<proteinExistence type="predicted"/>
<organism evidence="2 3">
    <name type="scientific">Rhamnusium bicolor</name>
    <dbReference type="NCBI Taxonomy" id="1586634"/>
    <lineage>
        <taxon>Eukaryota</taxon>
        <taxon>Metazoa</taxon>
        <taxon>Ecdysozoa</taxon>
        <taxon>Arthropoda</taxon>
        <taxon>Hexapoda</taxon>
        <taxon>Insecta</taxon>
        <taxon>Pterygota</taxon>
        <taxon>Neoptera</taxon>
        <taxon>Endopterygota</taxon>
        <taxon>Coleoptera</taxon>
        <taxon>Polyphaga</taxon>
        <taxon>Cucujiformia</taxon>
        <taxon>Chrysomeloidea</taxon>
        <taxon>Cerambycidae</taxon>
        <taxon>Lepturinae</taxon>
        <taxon>Rhagiini</taxon>
        <taxon>Rhamnusium</taxon>
    </lineage>
</organism>